<keyword evidence="3" id="KW-1185">Reference proteome</keyword>
<dbReference type="InterPro" id="IPR035986">
    <property type="entry name" value="PKD_dom_sf"/>
</dbReference>
<dbReference type="InterPro" id="IPR013783">
    <property type="entry name" value="Ig-like_fold"/>
</dbReference>
<evidence type="ECO:0000259" key="1">
    <source>
        <dbReference type="PROSITE" id="PS50093"/>
    </source>
</evidence>
<protein>
    <recommendedName>
        <fullName evidence="1">PKD domain-containing protein</fullName>
    </recommendedName>
</protein>
<feature type="domain" description="PKD" evidence="1">
    <location>
        <begin position="513"/>
        <end position="570"/>
    </location>
</feature>
<dbReference type="NCBIfam" id="TIGR04183">
    <property type="entry name" value="Por_Secre_tail"/>
    <property type="match status" value="1"/>
</dbReference>
<dbReference type="Pfam" id="PF18911">
    <property type="entry name" value="PKD_4"/>
    <property type="match status" value="1"/>
</dbReference>
<dbReference type="InterPro" id="IPR010620">
    <property type="entry name" value="SBBP_repeat"/>
</dbReference>
<reference evidence="2 3" key="1">
    <citation type="submission" date="2018-06" db="EMBL/GenBank/DDBJ databases">
        <title>Mucibacter soli gen. nov., sp. nov., a new member of the family Chitinophagaceae producing mucin.</title>
        <authorList>
            <person name="Kim M.-K."/>
            <person name="Park S."/>
            <person name="Kim T.-S."/>
            <person name="Joung Y."/>
            <person name="Han J.-H."/>
            <person name="Kim S.B."/>
        </authorList>
    </citation>
    <scope>NUCLEOTIDE SEQUENCE [LARGE SCALE GENOMIC DNA]</scope>
    <source>
        <strain evidence="2 3">R1-15</strain>
    </source>
</reference>
<dbReference type="Pfam" id="PF18962">
    <property type="entry name" value="Por_Secre_tail"/>
    <property type="match status" value="1"/>
</dbReference>
<dbReference type="AlphaFoldDB" id="A0A2W2BDU9"/>
<dbReference type="InterPro" id="IPR022409">
    <property type="entry name" value="PKD/Chitinase_dom"/>
</dbReference>
<dbReference type="InterPro" id="IPR052918">
    <property type="entry name" value="Motility_Chemotaxis_Reg"/>
</dbReference>
<dbReference type="Proteomes" id="UP000248745">
    <property type="component" value="Unassembled WGS sequence"/>
</dbReference>
<proteinExistence type="predicted"/>
<dbReference type="CDD" id="cd00146">
    <property type="entry name" value="PKD"/>
    <property type="match status" value="1"/>
</dbReference>
<sequence length="661" mass="71832">MCKLWDFTVNSMLSKLSFAALLLFFFLFDLSSIDAQSWLWGKRGGGIGEPQNAAEEVNRIATDKAGNIYVLADVYDPYINIGNHSLAGYGSTDIAISSWSCDGSFRWSKIIGTSSTDRGLGMAVDTLGGVYVTGYLVTMSDSVHISTDTSFYTANTYKNLFVVKYDTGGNYQWFRMPESDTVTMFGQNYTNAVDIDVDGSGNVTLLTRLAPGAYVGGSFIVNDRGFYLMRYSKTGTFQGATDLHLGYKGYPYLLNKMQMSCDHRNGRIYIAGTIDPLFINDTLIVGNTIIDKTMYIMCFDAQGNSLWVKQSATSNNVSGFRGHPAIDATGCIYLAGTSYAGQIFNGATFTNSFGLYSLPFVIKLDTNGNNIWLKSAETNGGTYGSDIALTSNGEVALLGAYPGRVSWAGYGKVLNHVMNTGYDIFLARFNAQTGVVTGMDSIASSFGANEFADGMAVDARSNIYVGGFFVADMYINTDTIQKIGGYADWFVAKYGFNNCNCTVPVASFGYSLAGKTAQFSYGGSSQVDSVRWTFGDSSTSTQQNPSHTYAAVGTYTACLTVYNNCGHTDTCRVIQIASSVNNVNPLANVLVYPNPVQNHLTIETPTSYHATILTIDGRVLLQQELMTPRTQINTGTLSPGIYLLQLTDNNGQRALMKFIKE</sequence>
<dbReference type="InterPro" id="IPR000601">
    <property type="entry name" value="PKD_dom"/>
</dbReference>
<evidence type="ECO:0000313" key="3">
    <source>
        <dbReference type="Proteomes" id="UP000248745"/>
    </source>
</evidence>
<gene>
    <name evidence="2" type="ORF">DN068_05025</name>
</gene>
<organism evidence="2 3">
    <name type="scientific">Taibaiella soli</name>
    <dbReference type="NCBI Taxonomy" id="1649169"/>
    <lineage>
        <taxon>Bacteria</taxon>
        <taxon>Pseudomonadati</taxon>
        <taxon>Bacteroidota</taxon>
        <taxon>Chitinophagia</taxon>
        <taxon>Chitinophagales</taxon>
        <taxon>Chitinophagaceae</taxon>
        <taxon>Taibaiella</taxon>
    </lineage>
</organism>
<dbReference type="SUPFAM" id="SSF49299">
    <property type="entry name" value="PKD domain"/>
    <property type="match status" value="1"/>
</dbReference>
<dbReference type="SMART" id="SM00089">
    <property type="entry name" value="PKD"/>
    <property type="match status" value="1"/>
</dbReference>
<evidence type="ECO:0000313" key="2">
    <source>
        <dbReference type="EMBL" id="PZF74057.1"/>
    </source>
</evidence>
<dbReference type="InterPro" id="IPR026444">
    <property type="entry name" value="Secre_tail"/>
</dbReference>
<dbReference type="PANTHER" id="PTHR35580">
    <property type="entry name" value="CELL SURFACE GLYCOPROTEIN (S-LAYER PROTEIN)-LIKE PROTEIN"/>
    <property type="match status" value="1"/>
</dbReference>
<comment type="caution">
    <text evidence="2">The sequence shown here is derived from an EMBL/GenBank/DDBJ whole genome shotgun (WGS) entry which is preliminary data.</text>
</comment>
<dbReference type="PANTHER" id="PTHR35580:SF1">
    <property type="entry name" value="PHYTASE-LIKE DOMAIN-CONTAINING PROTEIN"/>
    <property type="match status" value="1"/>
</dbReference>
<dbReference type="Pfam" id="PF06739">
    <property type="entry name" value="SBBP"/>
    <property type="match status" value="1"/>
</dbReference>
<dbReference type="OrthoDB" id="5381604at2"/>
<dbReference type="PROSITE" id="PS50093">
    <property type="entry name" value="PKD"/>
    <property type="match status" value="1"/>
</dbReference>
<dbReference type="Gene3D" id="2.60.40.10">
    <property type="entry name" value="Immunoglobulins"/>
    <property type="match status" value="1"/>
</dbReference>
<name>A0A2W2BDU9_9BACT</name>
<accession>A0A2W2BDU9</accession>
<dbReference type="EMBL" id="QKTW01000007">
    <property type="protein sequence ID" value="PZF74057.1"/>
    <property type="molecule type" value="Genomic_DNA"/>
</dbReference>